<accession>M2NGF6</accession>
<gene>
    <name evidence="1" type="ORF">HMPREF9943_00471</name>
</gene>
<protein>
    <recommendedName>
        <fullName evidence="3">Cof-like hydrolase</fullName>
    </recommendedName>
</protein>
<dbReference type="EMBL" id="AGEJ01000008">
    <property type="protein sequence ID" value="EMD17318.1"/>
    <property type="molecule type" value="Genomic_DNA"/>
</dbReference>
<dbReference type="AlphaFoldDB" id="M2NGF6"/>
<dbReference type="PANTHER" id="PTHR10000:SF53">
    <property type="entry name" value="5-AMINO-6-(5-PHOSPHO-D-RIBITYLAMINO)URACIL PHOSPHATASE YBJI-RELATED"/>
    <property type="match status" value="1"/>
</dbReference>
<dbReference type="PATRIC" id="fig|999415.3.peg.467"/>
<evidence type="ECO:0000313" key="1">
    <source>
        <dbReference type="EMBL" id="EMD17318.1"/>
    </source>
</evidence>
<comment type="caution">
    <text evidence="1">The sequence shown here is derived from an EMBL/GenBank/DDBJ whole genome shotgun (WGS) entry which is preliminary data.</text>
</comment>
<dbReference type="GO" id="GO:0005829">
    <property type="term" value="C:cytosol"/>
    <property type="evidence" value="ECO:0007669"/>
    <property type="project" value="TreeGrafter"/>
</dbReference>
<dbReference type="Pfam" id="PF08282">
    <property type="entry name" value="Hydrolase_3"/>
    <property type="match status" value="1"/>
</dbReference>
<dbReference type="STRING" id="999415.HMPREF9943_00471"/>
<proteinExistence type="predicted"/>
<dbReference type="eggNOG" id="COG0561">
    <property type="taxonomic scope" value="Bacteria"/>
</dbReference>
<dbReference type="SUPFAM" id="SSF56784">
    <property type="entry name" value="HAD-like"/>
    <property type="match status" value="1"/>
</dbReference>
<evidence type="ECO:0000313" key="2">
    <source>
        <dbReference type="Proteomes" id="UP000011758"/>
    </source>
</evidence>
<dbReference type="GO" id="GO:0000287">
    <property type="term" value="F:magnesium ion binding"/>
    <property type="evidence" value="ECO:0007669"/>
    <property type="project" value="TreeGrafter"/>
</dbReference>
<keyword evidence="2" id="KW-1185">Reference proteome</keyword>
<dbReference type="Proteomes" id="UP000011758">
    <property type="component" value="Unassembled WGS sequence"/>
</dbReference>
<organism evidence="1 2">
    <name type="scientific">Eggerthia catenaformis OT 569 = DSM 20559</name>
    <dbReference type="NCBI Taxonomy" id="999415"/>
    <lineage>
        <taxon>Bacteria</taxon>
        <taxon>Bacillati</taxon>
        <taxon>Bacillota</taxon>
        <taxon>Erysipelotrichia</taxon>
        <taxon>Erysipelotrichales</taxon>
        <taxon>Coprobacillaceae</taxon>
        <taxon>Eggerthia</taxon>
    </lineage>
</organism>
<sequence>MIKLIATDMDGTFLNKEGTFNKCFINLFYKIQAADIKFVIASGNQFLRLYHQFIPMSENIYFIADNGAYISIGAHLLTLQ</sequence>
<dbReference type="RefSeq" id="WP_004801672.1">
    <property type="nucleotide sequence ID" value="NZ_KB446646.1"/>
</dbReference>
<dbReference type="BioCyc" id="ECAT999415-HMP:GTTI-481-MONOMER"/>
<evidence type="ECO:0008006" key="3">
    <source>
        <dbReference type="Google" id="ProtNLM"/>
    </source>
</evidence>
<dbReference type="PANTHER" id="PTHR10000">
    <property type="entry name" value="PHOSPHOSERINE PHOSPHATASE"/>
    <property type="match status" value="1"/>
</dbReference>
<name>M2NGF6_9FIRM</name>
<dbReference type="InterPro" id="IPR023214">
    <property type="entry name" value="HAD_sf"/>
</dbReference>
<dbReference type="InterPro" id="IPR036412">
    <property type="entry name" value="HAD-like_sf"/>
</dbReference>
<dbReference type="GO" id="GO:0016791">
    <property type="term" value="F:phosphatase activity"/>
    <property type="evidence" value="ECO:0007669"/>
    <property type="project" value="TreeGrafter"/>
</dbReference>
<reference evidence="1 2" key="1">
    <citation type="submission" date="2013-02" db="EMBL/GenBank/DDBJ databases">
        <title>The Genome Sequence of Lactobacillus catenaformis F0143.</title>
        <authorList>
            <consortium name="The Broad Institute Genome Sequencing Platform"/>
            <person name="Earl A."/>
            <person name="Ward D."/>
            <person name="Feldgarden M."/>
            <person name="Gevers D."/>
            <person name="Izard J."/>
            <person name="Blanton J.M."/>
            <person name="Mathney J."/>
            <person name="Dewhirst F.E."/>
            <person name="Young S.K."/>
            <person name="Zeng Q."/>
            <person name="Gargeya S."/>
            <person name="Fitzgerald M."/>
            <person name="Haas B."/>
            <person name="Abouelleil A."/>
            <person name="Alvarado L."/>
            <person name="Arachchi H.M."/>
            <person name="Berlin A."/>
            <person name="Chapman S.B."/>
            <person name="Gearin G."/>
            <person name="Goldberg J."/>
            <person name="Griggs A."/>
            <person name="Gujja S."/>
            <person name="Hansen M."/>
            <person name="Heiman D."/>
            <person name="Howarth C."/>
            <person name="Larimer J."/>
            <person name="Lui A."/>
            <person name="MacDonald P.J.P."/>
            <person name="McCowen C."/>
            <person name="Montmayeur A."/>
            <person name="Murphy C."/>
            <person name="Neiman D."/>
            <person name="Pearson M."/>
            <person name="Priest M."/>
            <person name="Roberts A."/>
            <person name="Saif S."/>
            <person name="Shea T."/>
            <person name="Sisk P."/>
            <person name="Stolte C."/>
            <person name="Sykes S."/>
            <person name="Wortman J."/>
            <person name="Nusbaum C."/>
            <person name="Birren B."/>
        </authorList>
    </citation>
    <scope>NUCLEOTIDE SEQUENCE [LARGE SCALE GENOMIC DNA]</scope>
    <source>
        <strain evidence="1 2">OT 569</strain>
    </source>
</reference>
<dbReference type="Gene3D" id="3.40.50.1000">
    <property type="entry name" value="HAD superfamily/HAD-like"/>
    <property type="match status" value="1"/>
</dbReference>